<dbReference type="EMBL" id="CAMGYJ010000005">
    <property type="protein sequence ID" value="CAI0414275.1"/>
    <property type="molecule type" value="Genomic_DNA"/>
</dbReference>
<keyword evidence="2" id="KW-1185">Reference proteome</keyword>
<gene>
    <name evidence="1" type="ORF">LITE_LOCUS16231</name>
</gene>
<sequence>MKEEVVSYTRRKSGWSINTCLAR</sequence>
<organism evidence="1 2">
    <name type="scientific">Linum tenue</name>
    <dbReference type="NCBI Taxonomy" id="586396"/>
    <lineage>
        <taxon>Eukaryota</taxon>
        <taxon>Viridiplantae</taxon>
        <taxon>Streptophyta</taxon>
        <taxon>Embryophyta</taxon>
        <taxon>Tracheophyta</taxon>
        <taxon>Spermatophyta</taxon>
        <taxon>Magnoliopsida</taxon>
        <taxon>eudicotyledons</taxon>
        <taxon>Gunneridae</taxon>
        <taxon>Pentapetalae</taxon>
        <taxon>rosids</taxon>
        <taxon>fabids</taxon>
        <taxon>Malpighiales</taxon>
        <taxon>Linaceae</taxon>
        <taxon>Linum</taxon>
    </lineage>
</organism>
<proteinExistence type="predicted"/>
<evidence type="ECO:0000313" key="1">
    <source>
        <dbReference type="EMBL" id="CAI0414275.1"/>
    </source>
</evidence>
<dbReference type="Proteomes" id="UP001154282">
    <property type="component" value="Unassembled WGS sequence"/>
</dbReference>
<evidence type="ECO:0000313" key="2">
    <source>
        <dbReference type="Proteomes" id="UP001154282"/>
    </source>
</evidence>
<dbReference type="AlphaFoldDB" id="A0AAV0JWD0"/>
<comment type="caution">
    <text evidence="1">The sequence shown here is derived from an EMBL/GenBank/DDBJ whole genome shotgun (WGS) entry which is preliminary data.</text>
</comment>
<protein>
    <submittedName>
        <fullName evidence="1">Uncharacterized protein</fullName>
    </submittedName>
</protein>
<name>A0AAV0JWD0_9ROSI</name>
<accession>A0AAV0JWD0</accession>
<reference evidence="1" key="1">
    <citation type="submission" date="2022-08" db="EMBL/GenBank/DDBJ databases">
        <authorList>
            <person name="Gutierrez-Valencia J."/>
        </authorList>
    </citation>
    <scope>NUCLEOTIDE SEQUENCE</scope>
</reference>